<name>A0AAE3JPZ6_9FLAO</name>
<dbReference type="GO" id="GO:0016757">
    <property type="term" value="F:glycosyltransferase activity"/>
    <property type="evidence" value="ECO:0007669"/>
    <property type="project" value="UniProtKB-KW"/>
</dbReference>
<dbReference type="EMBL" id="JAIRBC010000003">
    <property type="protein sequence ID" value="MCG2459688.1"/>
    <property type="molecule type" value="Genomic_DNA"/>
</dbReference>
<protein>
    <submittedName>
        <fullName evidence="1">Glycosyltransferase</fullName>
        <ecNumber evidence="1">2.4.-.-</ecNumber>
    </submittedName>
</protein>
<dbReference type="AlphaFoldDB" id="A0AAE3JPZ6"/>
<dbReference type="Pfam" id="PF13692">
    <property type="entry name" value="Glyco_trans_1_4"/>
    <property type="match status" value="1"/>
</dbReference>
<proteinExistence type="predicted"/>
<gene>
    <name evidence="1" type="ORF">K8352_02895</name>
</gene>
<dbReference type="SUPFAM" id="SSF53756">
    <property type="entry name" value="UDP-Glycosyltransferase/glycogen phosphorylase"/>
    <property type="match status" value="1"/>
</dbReference>
<keyword evidence="2" id="KW-1185">Reference proteome</keyword>
<keyword evidence="1" id="KW-0328">Glycosyltransferase</keyword>
<reference evidence="1" key="1">
    <citation type="submission" date="2023-02" db="EMBL/GenBank/DDBJ databases">
        <title>Genome of Flavobacteriaceae gen. nov. sp. strain F89.</title>
        <authorList>
            <person name="Wang Y."/>
        </authorList>
    </citation>
    <scope>NUCLEOTIDE SEQUENCE</scope>
    <source>
        <strain evidence="1">F89</strain>
    </source>
</reference>
<evidence type="ECO:0000313" key="1">
    <source>
        <dbReference type="EMBL" id="MCG2459688.1"/>
    </source>
</evidence>
<dbReference type="Gene3D" id="3.40.50.2000">
    <property type="entry name" value="Glycogen Phosphorylase B"/>
    <property type="match status" value="2"/>
</dbReference>
<organism evidence="1 2">
    <name type="scientific">Cerina litoralis</name>
    <dbReference type="NCBI Taxonomy" id="2874477"/>
    <lineage>
        <taxon>Bacteria</taxon>
        <taxon>Pseudomonadati</taxon>
        <taxon>Bacteroidota</taxon>
        <taxon>Flavobacteriia</taxon>
        <taxon>Flavobacteriales</taxon>
        <taxon>Flavobacteriaceae</taxon>
        <taxon>Cerina</taxon>
    </lineage>
</organism>
<dbReference type="InterPro" id="IPR050194">
    <property type="entry name" value="Glycosyltransferase_grp1"/>
</dbReference>
<sequence length="445" mass="51679">MPLPKVLILNQPFNTNTGGGITLSNLFAKWDGDRLAVACSGYLLTEDMDPMLCNTYYQLGSEERKWIFPLNVFSRNYYSGSIKITESVENKNKVVVRKSKLREKLVMNYVLPFLEYIGFDYFKAKSKLSYQFCKWLDDFDPDVLYMQASSRESILFCTEIIKYKRRPMIFHMMDDWPALIGVRGLLSKFWERKINKEFQFLIEQATLRMSISDYMAQAYYERYGQKFVTFHNPIDLEFWKRSQRDSCELNLSPVVMYAGRIGLGIDESLKTIAEALEMVNVELGTSVKFVIQAQESPTWVKNFKNVEHRCFVAYEELPKIFAQADILLLPYDFSKESLSYIKYSMPTKAPEYMASGTPILVFAPLDTALVQYAKEYKWAALVTENKVTTLAKCFKELLLHQSVREKITQTAKKIAENRHEVNQVTRNFQQAILKVAANKMKAEVQ</sequence>
<dbReference type="PANTHER" id="PTHR45947:SF3">
    <property type="entry name" value="SULFOQUINOVOSYL TRANSFERASE SQD2"/>
    <property type="match status" value="1"/>
</dbReference>
<dbReference type="EC" id="2.4.-.-" evidence="1"/>
<keyword evidence="1" id="KW-0808">Transferase</keyword>
<dbReference type="RefSeq" id="WP_317900834.1">
    <property type="nucleotide sequence ID" value="NZ_JAIRBC010000003.1"/>
</dbReference>
<comment type="caution">
    <text evidence="1">The sequence shown here is derived from an EMBL/GenBank/DDBJ whole genome shotgun (WGS) entry which is preliminary data.</text>
</comment>
<dbReference type="PANTHER" id="PTHR45947">
    <property type="entry name" value="SULFOQUINOVOSYL TRANSFERASE SQD2"/>
    <property type="match status" value="1"/>
</dbReference>
<dbReference type="Proteomes" id="UP001200642">
    <property type="component" value="Unassembled WGS sequence"/>
</dbReference>
<accession>A0AAE3JPZ6</accession>
<evidence type="ECO:0000313" key="2">
    <source>
        <dbReference type="Proteomes" id="UP001200642"/>
    </source>
</evidence>